<evidence type="ECO:0000259" key="2">
    <source>
        <dbReference type="Pfam" id="PF02517"/>
    </source>
</evidence>
<dbReference type="OrthoDB" id="3392646at2"/>
<sequence length="238" mass="26210">MSSEPMPQWSRRRILAVWAAAALPMAAIAWVVAPWWAADDGFELSKALIAGLAAGLVWQSLLVLGLVWHERGSLRPAVVADALWLRPPTERRAWLVVALFAVPFLLAPAPDLPHSPHRDFAAFLQSDAGQAFFHGNWAWYGVVVVLLVANTVTGEELLFRGLLLPRMAGAFGRADWFVNGVLFAAYHLHTPWVIPGALLDALWLAWPSRRWRSAWPGIVVHSTASVLVMVLLWPVVAG</sequence>
<dbReference type="RefSeq" id="WP_085753411.1">
    <property type="nucleotide sequence ID" value="NZ_BSPR01000017.1"/>
</dbReference>
<keyword evidence="1" id="KW-0812">Transmembrane</keyword>
<dbReference type="Proteomes" id="UP000193427">
    <property type="component" value="Chromosome"/>
</dbReference>
<feature type="domain" description="CAAX prenyl protease 2/Lysostaphin resistance protein A-like" evidence="2">
    <location>
        <begin position="140"/>
        <end position="225"/>
    </location>
</feature>
<feature type="transmembrane region" description="Helical" evidence="1">
    <location>
        <begin position="48"/>
        <end position="68"/>
    </location>
</feature>
<dbReference type="STRING" id="946333.A4W93_26120"/>
<dbReference type="Pfam" id="PF02517">
    <property type="entry name" value="Rce1-like"/>
    <property type="match status" value="1"/>
</dbReference>
<dbReference type="KEGG" id="rgu:A4W93_26120"/>
<keyword evidence="4" id="KW-1185">Reference proteome</keyword>
<dbReference type="InterPro" id="IPR006311">
    <property type="entry name" value="TAT_signal"/>
</dbReference>
<protein>
    <recommendedName>
        <fullName evidence="2">CAAX prenyl protease 2/Lysostaphin resistance protein A-like domain-containing protein</fullName>
    </recommendedName>
</protein>
<proteinExistence type="predicted"/>
<dbReference type="GO" id="GO:0080120">
    <property type="term" value="P:CAAX-box protein maturation"/>
    <property type="evidence" value="ECO:0007669"/>
    <property type="project" value="UniProtKB-ARBA"/>
</dbReference>
<keyword evidence="1" id="KW-0472">Membrane</keyword>
<dbReference type="PROSITE" id="PS51318">
    <property type="entry name" value="TAT"/>
    <property type="match status" value="1"/>
</dbReference>
<keyword evidence="1" id="KW-1133">Transmembrane helix</keyword>
<gene>
    <name evidence="3" type="ORF">A4W93_26120</name>
</gene>
<name>A0A1W6LFV6_9BURK</name>
<feature type="transmembrane region" description="Helical" evidence="1">
    <location>
        <begin position="214"/>
        <end position="236"/>
    </location>
</feature>
<feature type="transmembrane region" description="Helical" evidence="1">
    <location>
        <begin position="176"/>
        <end position="194"/>
    </location>
</feature>
<dbReference type="GO" id="GO:0004175">
    <property type="term" value="F:endopeptidase activity"/>
    <property type="evidence" value="ECO:0007669"/>
    <property type="project" value="UniProtKB-ARBA"/>
</dbReference>
<feature type="transmembrane region" description="Helical" evidence="1">
    <location>
        <begin position="137"/>
        <end position="164"/>
    </location>
</feature>
<dbReference type="AlphaFoldDB" id="A0A1W6LFV6"/>
<evidence type="ECO:0000313" key="4">
    <source>
        <dbReference type="Proteomes" id="UP000193427"/>
    </source>
</evidence>
<evidence type="ECO:0000256" key="1">
    <source>
        <dbReference type="SAM" id="Phobius"/>
    </source>
</evidence>
<accession>A0A1W6LFV6</accession>
<reference evidence="3 4" key="1">
    <citation type="submission" date="2016-04" db="EMBL/GenBank/DDBJ databases">
        <title>Complete genome sequence of natural rubber-degrading, novel Gram-negative bacterium, Rhizobacter gummiphilus strain NS21.</title>
        <authorList>
            <person name="Tabata M."/>
            <person name="Kasai D."/>
            <person name="Fukuda M."/>
        </authorList>
    </citation>
    <scope>NUCLEOTIDE SEQUENCE [LARGE SCALE GENOMIC DNA]</scope>
    <source>
        <strain evidence="3 4">NS21</strain>
    </source>
</reference>
<feature type="transmembrane region" description="Helical" evidence="1">
    <location>
        <begin position="15"/>
        <end position="36"/>
    </location>
</feature>
<organism evidence="3 4">
    <name type="scientific">Piscinibacter gummiphilus</name>
    <dbReference type="NCBI Taxonomy" id="946333"/>
    <lineage>
        <taxon>Bacteria</taxon>
        <taxon>Pseudomonadati</taxon>
        <taxon>Pseudomonadota</taxon>
        <taxon>Betaproteobacteria</taxon>
        <taxon>Burkholderiales</taxon>
        <taxon>Sphaerotilaceae</taxon>
        <taxon>Piscinibacter</taxon>
    </lineage>
</organism>
<evidence type="ECO:0000313" key="3">
    <source>
        <dbReference type="EMBL" id="ARN23096.1"/>
    </source>
</evidence>
<dbReference type="InterPro" id="IPR003675">
    <property type="entry name" value="Rce1/LyrA-like_dom"/>
</dbReference>
<feature type="transmembrane region" description="Helical" evidence="1">
    <location>
        <begin position="93"/>
        <end position="110"/>
    </location>
</feature>
<dbReference type="EMBL" id="CP015118">
    <property type="protein sequence ID" value="ARN23096.1"/>
    <property type="molecule type" value="Genomic_DNA"/>
</dbReference>